<geneLocation type="chloroplast" evidence="7"/>
<comment type="subunit">
    <text evidence="3 6">Part of the 30S ribosomal subunit.</text>
</comment>
<dbReference type="NCBIfam" id="NF002740">
    <property type="entry name" value="PRK02724.1"/>
    <property type="match status" value="1"/>
</dbReference>
<dbReference type="GO" id="GO:0006412">
    <property type="term" value="P:translation"/>
    <property type="evidence" value="ECO:0007669"/>
    <property type="project" value="UniProtKB-UniRule"/>
</dbReference>
<dbReference type="GO" id="GO:1990904">
    <property type="term" value="C:ribonucleoprotein complex"/>
    <property type="evidence" value="ECO:0007669"/>
    <property type="project" value="UniProtKB-KW"/>
</dbReference>
<keyword evidence="7" id="KW-0150">Chloroplast</keyword>
<comment type="subcellular location">
    <subcellularLocation>
        <location evidence="6">Plastid</location>
        <location evidence="6">Chloroplast</location>
    </subcellularLocation>
</comment>
<dbReference type="GO" id="GO:0003735">
    <property type="term" value="F:structural constituent of ribosome"/>
    <property type="evidence" value="ECO:0007669"/>
    <property type="project" value="InterPro"/>
</dbReference>
<dbReference type="EMBL" id="MT211887">
    <property type="protein sequence ID" value="QJF58969.1"/>
    <property type="molecule type" value="Genomic_DNA"/>
</dbReference>
<gene>
    <name evidence="6" type="primary">ycf65</name>
</gene>
<keyword evidence="7" id="KW-0934">Plastid</keyword>
<dbReference type="Gene3D" id="3.30.390.140">
    <property type="match status" value="1"/>
</dbReference>
<comment type="similarity">
    <text evidence="2 6">Belongs to the chloroplast-specific ribosomal protein cS23 family.</text>
</comment>
<sequence length="102" mass="11921">MILLKKFTFRILWLDNNVALAIDHVVGHGYSPLTSYFFWPRNDAWVQIKTELDSKPWISENDKIDLLNKATAIINYWQENGKTKSILKAQNKFPEFIFCGNS</sequence>
<accession>A0A6M3WBD0</accession>
<evidence type="ECO:0000256" key="2">
    <source>
        <dbReference type="ARBA" id="ARBA00008561"/>
    </source>
</evidence>
<reference evidence="7" key="1">
    <citation type="submission" date="2020-03" db="EMBL/GenBank/DDBJ databases">
        <title>Mitochondrial and Plastid genome variability of Corallina officinalis (Corallinales, Rhodophyta).</title>
        <authorList>
            <person name="Yesson C."/>
            <person name="Bian X."/>
            <person name="Williamson C."/>
            <person name="Briscoe A.G."/>
            <person name="Brodie J."/>
        </authorList>
    </citation>
    <scope>NUCLEOTIDE SEQUENCE</scope>
</reference>
<dbReference type="EMBL" id="MT211886">
    <property type="protein sequence ID" value="QJF58770.1"/>
    <property type="molecule type" value="Genomic_DNA"/>
</dbReference>
<proteinExistence type="inferred from homology"/>
<name>A0A6M3WBD0_COROI</name>
<dbReference type="InterPro" id="IPR038447">
    <property type="entry name" value="PSRP-3/Ycf65_sf"/>
</dbReference>
<organism evidence="7">
    <name type="scientific">Corallina officinalis</name>
    <name type="common">Coral seaweed</name>
    <dbReference type="NCBI Taxonomy" id="35170"/>
    <lineage>
        <taxon>Eukaryota</taxon>
        <taxon>Rhodophyta</taxon>
        <taxon>Florideophyceae</taxon>
        <taxon>Corallinophycidae</taxon>
        <taxon>Corallinales</taxon>
        <taxon>Corallinaceae</taxon>
        <taxon>Corallinoideae</taxon>
        <taxon>Corallina</taxon>
    </lineage>
</organism>
<evidence type="ECO:0000313" key="7">
    <source>
        <dbReference type="EMBL" id="QJF58371.1"/>
    </source>
</evidence>
<dbReference type="InterPro" id="IPR006924">
    <property type="entry name" value="Ribosomal_cS23-like"/>
</dbReference>
<dbReference type="PANTHER" id="PTHR35108">
    <property type="entry name" value="30S RIBOSOMAL PROTEIN 3, CHLOROPLASTIC"/>
    <property type="match status" value="1"/>
</dbReference>
<dbReference type="EMBL" id="MT211884">
    <property type="protein sequence ID" value="QJF58371.1"/>
    <property type="molecule type" value="Genomic_DNA"/>
</dbReference>
<evidence type="ECO:0000256" key="1">
    <source>
        <dbReference type="ARBA" id="ARBA00002396"/>
    </source>
</evidence>
<dbReference type="AlphaFoldDB" id="A0A6M3WBD0"/>
<evidence type="ECO:0000256" key="3">
    <source>
        <dbReference type="ARBA" id="ARBA00011458"/>
    </source>
</evidence>
<keyword evidence="4 6" id="KW-0689">Ribosomal protein</keyword>
<dbReference type="PANTHER" id="PTHR35108:SF1">
    <property type="entry name" value="OS04G0461100 PROTEIN"/>
    <property type="match status" value="1"/>
</dbReference>
<keyword evidence="5 6" id="KW-0687">Ribonucleoprotein</keyword>
<evidence type="ECO:0000256" key="4">
    <source>
        <dbReference type="ARBA" id="ARBA00022980"/>
    </source>
</evidence>
<dbReference type="InterPro" id="IPR057257">
    <property type="entry name" value="Ribosomal_cS23"/>
</dbReference>
<comment type="function">
    <text evidence="1 6">Probably a ribosomal protein or a ribosome-associated protein.</text>
</comment>
<evidence type="ECO:0000256" key="6">
    <source>
        <dbReference type="HAMAP-Rule" id="MF_00619"/>
    </source>
</evidence>
<evidence type="ECO:0000256" key="5">
    <source>
        <dbReference type="ARBA" id="ARBA00023274"/>
    </source>
</evidence>
<protein>
    <recommendedName>
        <fullName evidence="6">Small ribosomal subunit protein cS23</fullName>
    </recommendedName>
</protein>
<dbReference type="HAMAP" id="MF_00619">
    <property type="entry name" value="Ribosomal_plastid_cS23"/>
    <property type="match status" value="1"/>
</dbReference>
<dbReference type="Pfam" id="PF04839">
    <property type="entry name" value="PSRP-3_Ycf65"/>
    <property type="match status" value="1"/>
</dbReference>
<dbReference type="GO" id="GO:0009507">
    <property type="term" value="C:chloroplast"/>
    <property type="evidence" value="ECO:0007669"/>
    <property type="project" value="UniProtKB-SubCell"/>
</dbReference>
<dbReference type="EMBL" id="MT211885">
    <property type="protein sequence ID" value="QJF58571.1"/>
    <property type="molecule type" value="Genomic_DNA"/>
</dbReference>
<dbReference type="GO" id="GO:0005840">
    <property type="term" value="C:ribosome"/>
    <property type="evidence" value="ECO:0007669"/>
    <property type="project" value="UniProtKB-KW"/>
</dbReference>